<dbReference type="EMBL" id="PVTI01000008">
    <property type="protein sequence ID" value="PRY60150.1"/>
    <property type="molecule type" value="Genomic_DNA"/>
</dbReference>
<sequence>MRRLVANLTASLVVVALTWATYLLDPSAWPGVAAPIAAVVLSVVNLAVTAWRPAWKVAAVRRLQRHIINPVVVGLLRVGINPLGVVLLETRGRVSGAPRVTPVGASRARDGVIWVIAEHGHRAGYVRNLARTPQVRVRTRVRGRHTWVAGTAHVLEGDDPYARQRRILGWNPLRWLNAVMVLYLGADLLSIRITLDPAGDAAARDARAAYREGPPSGGGAAPARTLTMVRSARNTEQGRTPWNAATRPSLGP</sequence>
<evidence type="ECO:0000256" key="2">
    <source>
        <dbReference type="SAM" id="Phobius"/>
    </source>
</evidence>
<keyword evidence="2" id="KW-1133">Transmembrane helix</keyword>
<evidence type="ECO:0000256" key="1">
    <source>
        <dbReference type="SAM" id="MobiDB-lite"/>
    </source>
</evidence>
<evidence type="ECO:0000313" key="4">
    <source>
        <dbReference type="Proteomes" id="UP000237822"/>
    </source>
</evidence>
<protein>
    <submittedName>
        <fullName evidence="3">Deazaflavin-dependent oxidoreductase (Nitroreductase family)</fullName>
    </submittedName>
</protein>
<keyword evidence="4" id="KW-1185">Reference proteome</keyword>
<gene>
    <name evidence="3" type="ORF">BCF74_10896</name>
</gene>
<keyword evidence="2" id="KW-0472">Membrane</keyword>
<reference evidence="3 4" key="1">
    <citation type="submission" date="2018-03" db="EMBL/GenBank/DDBJ databases">
        <title>Genomic Encyclopedia of Archaeal and Bacterial Type Strains, Phase II (KMG-II): from individual species to whole genera.</title>
        <authorList>
            <person name="Goeker M."/>
        </authorList>
    </citation>
    <scope>NUCLEOTIDE SEQUENCE [LARGE SCALE GENOMIC DNA]</scope>
    <source>
        <strain evidence="3 4">ATCC BAA-1496</strain>
    </source>
</reference>
<dbReference type="AlphaFoldDB" id="A0A2T0UQF1"/>
<dbReference type="NCBIfam" id="TIGR00026">
    <property type="entry name" value="hi_GC_TIGR00026"/>
    <property type="match status" value="1"/>
</dbReference>
<dbReference type="Proteomes" id="UP000237822">
    <property type="component" value="Unassembled WGS sequence"/>
</dbReference>
<feature type="transmembrane region" description="Helical" evidence="2">
    <location>
        <begin position="36"/>
        <end position="55"/>
    </location>
</feature>
<organism evidence="3 4">
    <name type="scientific">Knoellia remsis</name>
    <dbReference type="NCBI Taxonomy" id="407159"/>
    <lineage>
        <taxon>Bacteria</taxon>
        <taxon>Bacillati</taxon>
        <taxon>Actinomycetota</taxon>
        <taxon>Actinomycetes</taxon>
        <taxon>Micrococcales</taxon>
        <taxon>Intrasporangiaceae</taxon>
        <taxon>Knoellia</taxon>
    </lineage>
</organism>
<feature type="region of interest" description="Disordered" evidence="1">
    <location>
        <begin position="229"/>
        <end position="252"/>
    </location>
</feature>
<dbReference type="Gene3D" id="2.30.110.10">
    <property type="entry name" value="Electron Transport, Fmn-binding Protein, Chain A"/>
    <property type="match status" value="1"/>
</dbReference>
<proteinExistence type="predicted"/>
<dbReference type="Pfam" id="PF04075">
    <property type="entry name" value="F420H2_quin_red"/>
    <property type="match status" value="1"/>
</dbReference>
<dbReference type="SUPFAM" id="SSF50475">
    <property type="entry name" value="FMN-binding split barrel"/>
    <property type="match status" value="1"/>
</dbReference>
<dbReference type="OrthoDB" id="4633749at2"/>
<accession>A0A2T0UQF1</accession>
<dbReference type="InterPro" id="IPR012349">
    <property type="entry name" value="Split_barrel_FMN-bd"/>
</dbReference>
<name>A0A2T0UQF1_9MICO</name>
<keyword evidence="2" id="KW-0812">Transmembrane</keyword>
<dbReference type="RefSeq" id="WP_106297185.1">
    <property type="nucleotide sequence ID" value="NZ_PVTI01000008.1"/>
</dbReference>
<dbReference type="GO" id="GO:0016491">
    <property type="term" value="F:oxidoreductase activity"/>
    <property type="evidence" value="ECO:0007669"/>
    <property type="project" value="InterPro"/>
</dbReference>
<evidence type="ECO:0000313" key="3">
    <source>
        <dbReference type="EMBL" id="PRY60150.1"/>
    </source>
</evidence>
<dbReference type="InterPro" id="IPR004378">
    <property type="entry name" value="F420H2_quin_Rdtase"/>
</dbReference>
<comment type="caution">
    <text evidence="3">The sequence shown here is derived from an EMBL/GenBank/DDBJ whole genome shotgun (WGS) entry which is preliminary data.</text>
</comment>